<sequence length="497" mass="54608">MTELRECSECGHALNRYSPGERCGSCAWEARARIGQPPTLPERFWTEPPMRDALSRRDLQAVLRIYVDVTRLTQEAVALLINSHQGTISKILHGQRSRYTIQDVESIRDGLRIPGPLLGLQPGPHERVTGTTVNAKRDVNKIAIGEDASVIPRASVEISAPPHARDDDMERRALLQLLAVLAPGAAVPAAHLEALRSALERALGIRDEFTVEDWEQAVADHAYSIRVMPPAALVGVLSSDIADVGHALDHRPDLDRPTLQRVSAQLAALMAMALDELDDPHEFRWWRTAHRAAARAGDRHLEVYTRGRQALCTQRRPGALQGADQAIELAKNRPSAGLAEAYATRAWILARAGDRPGAHRALRDLDELYGRLPVEVTGDQAAIWGWPQQRYADVRTGVRLNLRDPSLYDELPKRPKSRVGPRGQAGGDLKTAWARINAGDVNEGLSDAAEAVSLLPPEHRTVAMRYLVGGVYRALPDEKARALPAARELRALASGRS</sequence>
<dbReference type="InterPro" id="IPR010982">
    <property type="entry name" value="Lambda_DNA-bd_dom_sf"/>
</dbReference>
<dbReference type="AlphaFoldDB" id="A0A4R5B6C9"/>
<dbReference type="SUPFAM" id="SSF47413">
    <property type="entry name" value="lambda repressor-like DNA-binding domains"/>
    <property type="match status" value="1"/>
</dbReference>
<dbReference type="Proteomes" id="UP000294513">
    <property type="component" value="Unassembled WGS sequence"/>
</dbReference>
<dbReference type="GO" id="GO:0003677">
    <property type="term" value="F:DNA binding"/>
    <property type="evidence" value="ECO:0007669"/>
    <property type="project" value="InterPro"/>
</dbReference>
<comment type="caution">
    <text evidence="2">The sequence shown here is derived from an EMBL/GenBank/DDBJ whole genome shotgun (WGS) entry which is preliminary data.</text>
</comment>
<keyword evidence="3" id="KW-1185">Reference proteome</keyword>
<reference evidence="2 3" key="1">
    <citation type="submission" date="2019-03" db="EMBL/GenBank/DDBJ databases">
        <title>Draft genome sequences of novel Actinobacteria.</title>
        <authorList>
            <person name="Sahin N."/>
            <person name="Ay H."/>
            <person name="Saygin H."/>
        </authorList>
    </citation>
    <scope>NUCLEOTIDE SEQUENCE [LARGE SCALE GENOMIC DNA]</scope>
    <source>
        <strain evidence="2 3">H3C3</strain>
    </source>
</reference>
<evidence type="ECO:0000313" key="2">
    <source>
        <dbReference type="EMBL" id="TDD79966.1"/>
    </source>
</evidence>
<organism evidence="2 3">
    <name type="scientific">Actinomadura rubrisoli</name>
    <dbReference type="NCBI Taxonomy" id="2530368"/>
    <lineage>
        <taxon>Bacteria</taxon>
        <taxon>Bacillati</taxon>
        <taxon>Actinomycetota</taxon>
        <taxon>Actinomycetes</taxon>
        <taxon>Streptosporangiales</taxon>
        <taxon>Thermomonosporaceae</taxon>
        <taxon>Actinomadura</taxon>
    </lineage>
</organism>
<dbReference type="RefSeq" id="WP_131897954.1">
    <property type="nucleotide sequence ID" value="NZ_SMKU01000162.1"/>
</dbReference>
<dbReference type="PROSITE" id="PS50943">
    <property type="entry name" value="HTH_CROC1"/>
    <property type="match status" value="1"/>
</dbReference>
<gene>
    <name evidence="2" type="ORF">E1298_26710</name>
</gene>
<accession>A0A4R5B6C9</accession>
<dbReference type="OrthoDB" id="3473982at2"/>
<protein>
    <recommendedName>
        <fullName evidence="1">HTH cro/C1-type domain-containing protein</fullName>
    </recommendedName>
</protein>
<feature type="domain" description="HTH cro/C1-type" evidence="1">
    <location>
        <begin position="72"/>
        <end position="118"/>
    </location>
</feature>
<proteinExistence type="predicted"/>
<dbReference type="EMBL" id="SMKU01000162">
    <property type="protein sequence ID" value="TDD79966.1"/>
    <property type="molecule type" value="Genomic_DNA"/>
</dbReference>
<evidence type="ECO:0000259" key="1">
    <source>
        <dbReference type="PROSITE" id="PS50943"/>
    </source>
</evidence>
<evidence type="ECO:0000313" key="3">
    <source>
        <dbReference type="Proteomes" id="UP000294513"/>
    </source>
</evidence>
<dbReference type="InterPro" id="IPR001387">
    <property type="entry name" value="Cro/C1-type_HTH"/>
</dbReference>
<name>A0A4R5B6C9_9ACTN</name>